<dbReference type="InterPro" id="IPR003661">
    <property type="entry name" value="HisK_dim/P_dom"/>
</dbReference>
<feature type="transmembrane region" description="Helical" evidence="14">
    <location>
        <begin position="100"/>
        <end position="121"/>
    </location>
</feature>
<dbReference type="Pfam" id="PF02518">
    <property type="entry name" value="HATPase_c"/>
    <property type="match status" value="1"/>
</dbReference>
<evidence type="ECO:0000256" key="14">
    <source>
        <dbReference type="SAM" id="Phobius"/>
    </source>
</evidence>
<evidence type="ECO:0000313" key="17">
    <source>
        <dbReference type="Proteomes" id="UP001208017"/>
    </source>
</evidence>
<feature type="transmembrane region" description="Helical" evidence="14">
    <location>
        <begin position="133"/>
        <end position="156"/>
    </location>
</feature>
<evidence type="ECO:0000256" key="6">
    <source>
        <dbReference type="ARBA" id="ARBA00022679"/>
    </source>
</evidence>
<dbReference type="Pfam" id="PF07694">
    <property type="entry name" value="5TM-5TMR_LYT"/>
    <property type="match status" value="1"/>
</dbReference>
<organism evidence="16 17">
    <name type="scientific">Tumebacillus lacus</name>
    <dbReference type="NCBI Taxonomy" id="2995335"/>
    <lineage>
        <taxon>Bacteria</taxon>
        <taxon>Bacillati</taxon>
        <taxon>Bacillota</taxon>
        <taxon>Bacilli</taxon>
        <taxon>Bacillales</taxon>
        <taxon>Alicyclobacillaceae</taxon>
        <taxon>Tumebacillus</taxon>
    </lineage>
</organism>
<reference evidence="16 17" key="1">
    <citation type="submission" date="2022-11" db="EMBL/GenBank/DDBJ databases">
        <title>Study of microbial diversity in lake waters.</title>
        <authorList>
            <person name="Zhang J."/>
        </authorList>
    </citation>
    <scope>NUCLEOTIDE SEQUENCE [LARGE SCALE GENOMIC DNA]</scope>
    <source>
        <strain evidence="16 17">DT12</strain>
    </source>
</reference>
<keyword evidence="7 14" id="KW-0812">Transmembrane</keyword>
<evidence type="ECO:0000256" key="10">
    <source>
        <dbReference type="ARBA" id="ARBA00022840"/>
    </source>
</evidence>
<gene>
    <name evidence="16" type="ORF">OS242_08840</name>
</gene>
<accession>A0ABT3X3C4</accession>
<evidence type="ECO:0000256" key="3">
    <source>
        <dbReference type="ARBA" id="ARBA00012438"/>
    </source>
</evidence>
<keyword evidence="17" id="KW-1185">Reference proteome</keyword>
<keyword evidence="11 14" id="KW-1133">Transmembrane helix</keyword>
<name>A0ABT3X3C4_9BACL</name>
<dbReference type="PANTHER" id="PTHR43065">
    <property type="entry name" value="SENSOR HISTIDINE KINASE"/>
    <property type="match status" value="1"/>
</dbReference>
<feature type="transmembrane region" description="Helical" evidence="14">
    <location>
        <begin position="168"/>
        <end position="190"/>
    </location>
</feature>
<dbReference type="EC" id="2.7.13.3" evidence="3"/>
<evidence type="ECO:0000256" key="13">
    <source>
        <dbReference type="ARBA" id="ARBA00023136"/>
    </source>
</evidence>
<sequence length="423" mass="47675">MSEFKDLLFNVLIVLLPIFLFQSLWAEKSTQWSRSRHRAVISLFSILSLLLVMTVPVRLVPGFLFDLRLVPMVIGILYGGYRGGAVLVAAFFLYRFAIGGVGALYMSLTFPLMFLPAFLLIPYFPRYARRTKVLVAMGLALLELVILVVVALWQMHDQMQIPPLSNPLMPFFLCLTAITLLCLFIAVYLLESTREKEVMRYQMHRNAKWQGIGELTASMAHELRNPLTVVRGFLQLLQRDGVDPQKRETFLKMGIEELDRSESIIRNYLSYAKPQFERMEAVDVCERITHVTGIISPFATLRGVMIDTVCEHNLSTMADPEQLSQVLMNLLKNGIEAMPDGGTVTVRAYKRSRQLIIEIADCGVGMTPDELTKLGNPFFTTKESGTGLGLMVCYQIIHSINGRIDVQSEKGKGTQFTLLLPAL</sequence>
<dbReference type="InterPro" id="IPR036097">
    <property type="entry name" value="HisK_dim/P_sf"/>
</dbReference>
<dbReference type="SUPFAM" id="SSF55874">
    <property type="entry name" value="ATPase domain of HSP90 chaperone/DNA topoisomerase II/histidine kinase"/>
    <property type="match status" value="1"/>
</dbReference>
<dbReference type="Proteomes" id="UP001208017">
    <property type="component" value="Unassembled WGS sequence"/>
</dbReference>
<protein>
    <recommendedName>
        <fullName evidence="3">histidine kinase</fullName>
        <ecNumber evidence="3">2.7.13.3</ecNumber>
    </recommendedName>
</protein>
<dbReference type="PRINTS" id="PR00344">
    <property type="entry name" value="BCTRLSENSOR"/>
</dbReference>
<evidence type="ECO:0000256" key="4">
    <source>
        <dbReference type="ARBA" id="ARBA00022475"/>
    </source>
</evidence>
<evidence type="ECO:0000256" key="2">
    <source>
        <dbReference type="ARBA" id="ARBA00004651"/>
    </source>
</evidence>
<keyword evidence="4" id="KW-1003">Cell membrane</keyword>
<keyword evidence="10 16" id="KW-0067">ATP-binding</keyword>
<dbReference type="SUPFAM" id="SSF47384">
    <property type="entry name" value="Homodimeric domain of signal transducing histidine kinase"/>
    <property type="match status" value="1"/>
</dbReference>
<evidence type="ECO:0000256" key="1">
    <source>
        <dbReference type="ARBA" id="ARBA00000085"/>
    </source>
</evidence>
<dbReference type="Gene3D" id="1.10.287.130">
    <property type="match status" value="1"/>
</dbReference>
<dbReference type="InterPro" id="IPR005467">
    <property type="entry name" value="His_kinase_dom"/>
</dbReference>
<keyword evidence="6" id="KW-0808">Transferase</keyword>
<feature type="transmembrane region" description="Helical" evidence="14">
    <location>
        <begin position="38"/>
        <end position="57"/>
    </location>
</feature>
<evidence type="ECO:0000256" key="12">
    <source>
        <dbReference type="ARBA" id="ARBA00023012"/>
    </source>
</evidence>
<dbReference type="CDD" id="cd00082">
    <property type="entry name" value="HisKA"/>
    <property type="match status" value="1"/>
</dbReference>
<dbReference type="EMBL" id="JAPMLT010000003">
    <property type="protein sequence ID" value="MCX7570070.1"/>
    <property type="molecule type" value="Genomic_DNA"/>
</dbReference>
<evidence type="ECO:0000256" key="9">
    <source>
        <dbReference type="ARBA" id="ARBA00022777"/>
    </source>
</evidence>
<dbReference type="SMART" id="SM00388">
    <property type="entry name" value="HisKA"/>
    <property type="match status" value="1"/>
</dbReference>
<keyword evidence="9" id="KW-0418">Kinase</keyword>
<dbReference type="SMART" id="SM00387">
    <property type="entry name" value="HATPase_c"/>
    <property type="match status" value="1"/>
</dbReference>
<evidence type="ECO:0000256" key="5">
    <source>
        <dbReference type="ARBA" id="ARBA00022553"/>
    </source>
</evidence>
<dbReference type="InterPro" id="IPR004358">
    <property type="entry name" value="Sig_transdc_His_kin-like_C"/>
</dbReference>
<dbReference type="InterPro" id="IPR011620">
    <property type="entry name" value="Sig_transdc_His_kinase_LytS_TM"/>
</dbReference>
<feature type="transmembrane region" description="Helical" evidence="14">
    <location>
        <begin position="69"/>
        <end position="94"/>
    </location>
</feature>
<dbReference type="InterPro" id="IPR036890">
    <property type="entry name" value="HATPase_C_sf"/>
</dbReference>
<feature type="transmembrane region" description="Helical" evidence="14">
    <location>
        <begin position="7"/>
        <end position="26"/>
    </location>
</feature>
<feature type="domain" description="Histidine kinase" evidence="15">
    <location>
        <begin position="218"/>
        <end position="423"/>
    </location>
</feature>
<dbReference type="Pfam" id="PF00512">
    <property type="entry name" value="HisKA"/>
    <property type="match status" value="1"/>
</dbReference>
<proteinExistence type="predicted"/>
<evidence type="ECO:0000256" key="7">
    <source>
        <dbReference type="ARBA" id="ARBA00022692"/>
    </source>
</evidence>
<evidence type="ECO:0000313" key="16">
    <source>
        <dbReference type="EMBL" id="MCX7570070.1"/>
    </source>
</evidence>
<keyword evidence="13 14" id="KW-0472">Membrane</keyword>
<dbReference type="RefSeq" id="WP_267151312.1">
    <property type="nucleotide sequence ID" value="NZ_JAPMLT010000003.1"/>
</dbReference>
<keyword evidence="5" id="KW-0597">Phosphoprotein</keyword>
<evidence type="ECO:0000256" key="8">
    <source>
        <dbReference type="ARBA" id="ARBA00022741"/>
    </source>
</evidence>
<comment type="caution">
    <text evidence="16">The sequence shown here is derived from an EMBL/GenBank/DDBJ whole genome shotgun (WGS) entry which is preliminary data.</text>
</comment>
<evidence type="ECO:0000256" key="11">
    <source>
        <dbReference type="ARBA" id="ARBA00022989"/>
    </source>
</evidence>
<dbReference type="Gene3D" id="3.30.565.10">
    <property type="entry name" value="Histidine kinase-like ATPase, C-terminal domain"/>
    <property type="match status" value="1"/>
</dbReference>
<keyword evidence="8" id="KW-0547">Nucleotide-binding</keyword>
<dbReference type="PROSITE" id="PS50109">
    <property type="entry name" value="HIS_KIN"/>
    <property type="match status" value="1"/>
</dbReference>
<comment type="subcellular location">
    <subcellularLocation>
        <location evidence="2">Cell membrane</location>
        <topology evidence="2">Multi-pass membrane protein</topology>
    </subcellularLocation>
</comment>
<dbReference type="GO" id="GO:0005524">
    <property type="term" value="F:ATP binding"/>
    <property type="evidence" value="ECO:0007669"/>
    <property type="project" value="UniProtKB-KW"/>
</dbReference>
<keyword evidence="12" id="KW-0902">Two-component regulatory system</keyword>
<comment type="catalytic activity">
    <reaction evidence="1">
        <text>ATP + protein L-histidine = ADP + protein N-phospho-L-histidine.</text>
        <dbReference type="EC" id="2.7.13.3"/>
    </reaction>
</comment>
<dbReference type="PANTHER" id="PTHR43065:SF46">
    <property type="entry name" value="C4-DICARBOXYLATE TRANSPORT SENSOR PROTEIN DCTB"/>
    <property type="match status" value="1"/>
</dbReference>
<dbReference type="InterPro" id="IPR003594">
    <property type="entry name" value="HATPase_dom"/>
</dbReference>
<evidence type="ECO:0000259" key="15">
    <source>
        <dbReference type="PROSITE" id="PS50109"/>
    </source>
</evidence>